<dbReference type="PROSITE" id="PS00086">
    <property type="entry name" value="CYTOCHROME_P450"/>
    <property type="match status" value="1"/>
</dbReference>
<evidence type="ECO:0000256" key="1">
    <source>
        <dbReference type="ARBA" id="ARBA00001971"/>
    </source>
</evidence>
<dbReference type="GO" id="GO:0005506">
    <property type="term" value="F:iron ion binding"/>
    <property type="evidence" value="ECO:0007669"/>
    <property type="project" value="InterPro"/>
</dbReference>
<dbReference type="InterPro" id="IPR002401">
    <property type="entry name" value="Cyt_P450_E_grp-I"/>
</dbReference>
<feature type="binding site" description="axial binding residue" evidence="14">
    <location>
        <position position="621"/>
    </location>
    <ligand>
        <name>heme</name>
        <dbReference type="ChEBI" id="CHEBI:30413"/>
    </ligand>
    <ligandPart>
        <name>Fe</name>
        <dbReference type="ChEBI" id="CHEBI:18248"/>
    </ligandPart>
</feature>
<evidence type="ECO:0000313" key="16">
    <source>
        <dbReference type="Proteomes" id="UP000799118"/>
    </source>
</evidence>
<proteinExistence type="inferred from homology"/>
<evidence type="ECO:0000256" key="7">
    <source>
        <dbReference type="ARBA" id="ARBA00022723"/>
    </source>
</evidence>
<keyword evidence="7 14" id="KW-0479">Metal-binding</keyword>
<evidence type="ECO:0000256" key="9">
    <source>
        <dbReference type="ARBA" id="ARBA00023002"/>
    </source>
</evidence>
<keyword evidence="8" id="KW-1133">Transmembrane helix</keyword>
<gene>
    <name evidence="15" type="ORF">BT96DRAFT_949741</name>
</gene>
<dbReference type="GO" id="GO:0016705">
    <property type="term" value="F:oxidoreductase activity, acting on paired donors, with incorporation or reduction of molecular oxygen"/>
    <property type="evidence" value="ECO:0007669"/>
    <property type="project" value="InterPro"/>
</dbReference>
<keyword evidence="12" id="KW-0472">Membrane</keyword>
<dbReference type="InterPro" id="IPR036396">
    <property type="entry name" value="Cyt_P450_sf"/>
</dbReference>
<keyword evidence="6" id="KW-0812">Transmembrane</keyword>
<evidence type="ECO:0000256" key="8">
    <source>
        <dbReference type="ARBA" id="ARBA00022989"/>
    </source>
</evidence>
<dbReference type="OrthoDB" id="2789670at2759"/>
<comment type="pathway">
    <text evidence="3">Secondary metabolite biosynthesis.</text>
</comment>
<keyword evidence="9" id="KW-0560">Oxidoreductase</keyword>
<evidence type="ECO:0000256" key="12">
    <source>
        <dbReference type="ARBA" id="ARBA00023136"/>
    </source>
</evidence>
<dbReference type="InterPro" id="IPR017972">
    <property type="entry name" value="Cyt_P450_CS"/>
</dbReference>
<keyword evidence="13" id="KW-0325">Glycoprotein</keyword>
<name>A0A6A4GJS4_9AGAR</name>
<evidence type="ECO:0000256" key="5">
    <source>
        <dbReference type="ARBA" id="ARBA00022617"/>
    </source>
</evidence>
<evidence type="ECO:0000256" key="3">
    <source>
        <dbReference type="ARBA" id="ARBA00005179"/>
    </source>
</evidence>
<dbReference type="PANTHER" id="PTHR46300">
    <property type="entry name" value="P450, PUTATIVE (EUROFUNG)-RELATED-RELATED"/>
    <property type="match status" value="1"/>
</dbReference>
<keyword evidence="16" id="KW-1185">Reference proteome</keyword>
<reference evidence="15" key="1">
    <citation type="journal article" date="2019" name="Environ. Microbiol.">
        <title>Fungal ecological strategies reflected in gene transcription - a case study of two litter decomposers.</title>
        <authorList>
            <person name="Barbi F."/>
            <person name="Kohler A."/>
            <person name="Barry K."/>
            <person name="Baskaran P."/>
            <person name="Daum C."/>
            <person name="Fauchery L."/>
            <person name="Ihrmark K."/>
            <person name="Kuo A."/>
            <person name="LaButti K."/>
            <person name="Lipzen A."/>
            <person name="Morin E."/>
            <person name="Grigoriev I.V."/>
            <person name="Henrissat B."/>
            <person name="Lindahl B."/>
            <person name="Martin F."/>
        </authorList>
    </citation>
    <scope>NUCLEOTIDE SEQUENCE</scope>
    <source>
        <strain evidence="15">JB14</strain>
    </source>
</reference>
<dbReference type="InterPro" id="IPR050364">
    <property type="entry name" value="Cytochrome_P450_fung"/>
</dbReference>
<keyword evidence="10 14" id="KW-0408">Iron</keyword>
<dbReference type="SUPFAM" id="SSF48264">
    <property type="entry name" value="Cytochrome P450"/>
    <property type="match status" value="2"/>
</dbReference>
<evidence type="ECO:0000256" key="2">
    <source>
        <dbReference type="ARBA" id="ARBA00004167"/>
    </source>
</evidence>
<protein>
    <submittedName>
        <fullName evidence="15">Cytochrome P450</fullName>
    </submittedName>
</protein>
<dbReference type="GO" id="GO:0016020">
    <property type="term" value="C:membrane"/>
    <property type="evidence" value="ECO:0007669"/>
    <property type="project" value="UniProtKB-SubCell"/>
</dbReference>
<dbReference type="PRINTS" id="PR00463">
    <property type="entry name" value="EP450I"/>
</dbReference>
<dbReference type="GO" id="GO:0020037">
    <property type="term" value="F:heme binding"/>
    <property type="evidence" value="ECO:0007669"/>
    <property type="project" value="InterPro"/>
</dbReference>
<evidence type="ECO:0000313" key="15">
    <source>
        <dbReference type="EMBL" id="KAE9385564.1"/>
    </source>
</evidence>
<keyword evidence="5 14" id="KW-0349">Heme</keyword>
<evidence type="ECO:0000256" key="10">
    <source>
        <dbReference type="ARBA" id="ARBA00023004"/>
    </source>
</evidence>
<dbReference type="Proteomes" id="UP000799118">
    <property type="component" value="Unassembled WGS sequence"/>
</dbReference>
<evidence type="ECO:0000256" key="13">
    <source>
        <dbReference type="ARBA" id="ARBA00023180"/>
    </source>
</evidence>
<evidence type="ECO:0000256" key="6">
    <source>
        <dbReference type="ARBA" id="ARBA00022692"/>
    </source>
</evidence>
<evidence type="ECO:0000256" key="11">
    <source>
        <dbReference type="ARBA" id="ARBA00023033"/>
    </source>
</evidence>
<dbReference type="PANTHER" id="PTHR46300:SF2">
    <property type="entry name" value="CYTOCHROME P450 MONOOXYGENASE ALNH-RELATED"/>
    <property type="match status" value="1"/>
</dbReference>
<keyword evidence="11" id="KW-0503">Monooxygenase</keyword>
<dbReference type="EMBL" id="ML769968">
    <property type="protein sequence ID" value="KAE9385564.1"/>
    <property type="molecule type" value="Genomic_DNA"/>
</dbReference>
<dbReference type="Gene3D" id="1.10.630.10">
    <property type="entry name" value="Cytochrome P450"/>
    <property type="match status" value="2"/>
</dbReference>
<comment type="similarity">
    <text evidence="4">Belongs to the cytochrome P450 family.</text>
</comment>
<accession>A0A6A4GJS4</accession>
<dbReference type="InterPro" id="IPR001128">
    <property type="entry name" value="Cyt_P450"/>
</dbReference>
<comment type="subcellular location">
    <subcellularLocation>
        <location evidence="2">Membrane</location>
        <topology evidence="2">Single-pass membrane protein</topology>
    </subcellularLocation>
</comment>
<evidence type="ECO:0000256" key="14">
    <source>
        <dbReference type="PIRSR" id="PIRSR602401-1"/>
    </source>
</evidence>
<comment type="cofactor">
    <cofactor evidence="1 14">
        <name>heme</name>
        <dbReference type="ChEBI" id="CHEBI:30413"/>
    </cofactor>
</comment>
<dbReference type="AlphaFoldDB" id="A0A6A4GJS4"/>
<sequence>MAALEQQYEDSGLTEKENTMISLSWLLYAMTLYLEAQRTGQDEVDRVVGRGRVPDFGDMEDLVYVQALIKEILRWQPAGPLGFPHHLTESSSFSRTDVFLSREINRDREIYSPDADEFLPERNPTRAYPGISVAKNSLFIDLSMILWALNIELVEPEPMLEPEMRDDILMNSESDVRSERALYSATAGLGILILLRWSERYTNSRQRFSAGDHPKTKLWFTFGKFSREFGPLVYLNLAGQDVVVLNNRASATELLDRRSAIYSDRPKTVVLEHLGAPYTVFLTSYGKTLQAMRRTMHSVFNPQVSKDYYQVQADEATLLAHDLLSLSPEQSIKKSKTPMVANIERSSASAIVSIIYGMPPLTLSDPMLSSLNSIAARFTHASLPGAFLVELLPILDWIPSWTGMAKWKSDAKRDHKIFDETFRKYYKDSVILIVTWSNSLAGGETTMIALSWLIYAMTLYPEVQARGQEEIDRVVGRGRIPNFGDMEELVYVQAMVREVIVEDISAKYVGSRPSVSFHLQILRWQPVIPLGLPHRLMEVHFVMFYSPMMDDWYEGYLIPKGTACMPNIWEINRDLDIYGPDAADFRPERFIEYSNSGAPKIRSDLGGPEGHYTFGFGRRICPGMNVANNALFIDTCMILWALNVELEPESLLKAGIERRDILNQPPHFECKWTARFADTESMLQEMRNDILNVRRRSGGSSFHTEAEQRL</sequence>
<organism evidence="15 16">
    <name type="scientific">Gymnopus androsaceus JB14</name>
    <dbReference type="NCBI Taxonomy" id="1447944"/>
    <lineage>
        <taxon>Eukaryota</taxon>
        <taxon>Fungi</taxon>
        <taxon>Dikarya</taxon>
        <taxon>Basidiomycota</taxon>
        <taxon>Agaricomycotina</taxon>
        <taxon>Agaricomycetes</taxon>
        <taxon>Agaricomycetidae</taxon>
        <taxon>Agaricales</taxon>
        <taxon>Marasmiineae</taxon>
        <taxon>Omphalotaceae</taxon>
        <taxon>Gymnopus</taxon>
    </lineage>
</organism>
<evidence type="ECO:0000256" key="4">
    <source>
        <dbReference type="ARBA" id="ARBA00010617"/>
    </source>
</evidence>
<dbReference type="Pfam" id="PF00067">
    <property type="entry name" value="p450"/>
    <property type="match status" value="4"/>
</dbReference>
<dbReference type="GO" id="GO:0004497">
    <property type="term" value="F:monooxygenase activity"/>
    <property type="evidence" value="ECO:0007669"/>
    <property type="project" value="UniProtKB-KW"/>
</dbReference>